<dbReference type="InterPro" id="IPR040079">
    <property type="entry name" value="Glutathione_S-Trfase"/>
</dbReference>
<dbReference type="CDD" id="cd03042">
    <property type="entry name" value="GST_N_Zeta"/>
    <property type="match status" value="1"/>
</dbReference>
<dbReference type="RefSeq" id="WP_216965667.1">
    <property type="nucleotide sequence ID" value="NZ_JAHOPB010000002.1"/>
</dbReference>
<reference evidence="3 4" key="1">
    <citation type="submission" date="2021-06" db="EMBL/GenBank/DDBJ databases">
        <authorList>
            <person name="Lee D.H."/>
        </authorList>
    </citation>
    <scope>NUCLEOTIDE SEQUENCE [LARGE SCALE GENOMIC DNA]</scope>
    <source>
        <strain evidence="3 4">MMS21-HV4-11</strain>
    </source>
</reference>
<feature type="domain" description="GST N-terminal" evidence="1">
    <location>
        <begin position="1"/>
        <end position="81"/>
    </location>
</feature>
<keyword evidence="4" id="KW-1185">Reference proteome</keyword>
<feature type="domain" description="GST C-terminal" evidence="2">
    <location>
        <begin position="86"/>
        <end position="213"/>
    </location>
</feature>
<evidence type="ECO:0000259" key="1">
    <source>
        <dbReference type="PROSITE" id="PS50404"/>
    </source>
</evidence>
<organism evidence="3 4">
    <name type="scientific">Reyranella humidisoli</name>
    <dbReference type="NCBI Taxonomy" id="2849149"/>
    <lineage>
        <taxon>Bacteria</taxon>
        <taxon>Pseudomonadati</taxon>
        <taxon>Pseudomonadota</taxon>
        <taxon>Alphaproteobacteria</taxon>
        <taxon>Hyphomicrobiales</taxon>
        <taxon>Reyranellaceae</taxon>
        <taxon>Reyranella</taxon>
    </lineage>
</organism>
<dbReference type="InterPro" id="IPR034333">
    <property type="entry name" value="GST_Zeta_N"/>
</dbReference>
<sequence length="213" mass="23953">MKLIGYFRSSAAFRVRIALNLKGIAVEHASRHLRRGEQSSSDYAAINPQKLVPALVLDDGQVLTQSMAIMEYLEEMHPEPPLLPKDSVGRARVRSLSLIVSADIHPIQNLRVMAYLRQKFEQTEESAFTWSRHWIETGFDAYEATLKQGGTGTFSHGDQPTMADMCLVPQVFNAARFKVDMQRYPLIQGIHEACMRLPAFDAAQPSRQPDAEP</sequence>
<proteinExistence type="predicted"/>
<dbReference type="SFLD" id="SFLDS00019">
    <property type="entry name" value="Glutathione_Transferase_(cytos"/>
    <property type="match status" value="1"/>
</dbReference>
<accession>A0ABS6IQR7</accession>
<dbReference type="EMBL" id="JAHOPB010000002">
    <property type="protein sequence ID" value="MBU8876688.1"/>
    <property type="molecule type" value="Genomic_DNA"/>
</dbReference>
<dbReference type="PANTHER" id="PTHR42673:SF4">
    <property type="entry name" value="MALEYLACETOACETATE ISOMERASE"/>
    <property type="match status" value="1"/>
</dbReference>
<keyword evidence="3" id="KW-0413">Isomerase</keyword>
<dbReference type="PROSITE" id="PS50404">
    <property type="entry name" value="GST_NTER"/>
    <property type="match status" value="1"/>
</dbReference>
<dbReference type="GO" id="GO:0016034">
    <property type="term" value="F:maleylacetoacetate isomerase activity"/>
    <property type="evidence" value="ECO:0007669"/>
    <property type="project" value="UniProtKB-EC"/>
</dbReference>
<dbReference type="EC" id="5.2.1.2" evidence="3"/>
<dbReference type="InterPro" id="IPR004045">
    <property type="entry name" value="Glutathione_S-Trfase_N"/>
</dbReference>
<comment type="caution">
    <text evidence="3">The sequence shown here is derived from an EMBL/GenBank/DDBJ whole genome shotgun (WGS) entry which is preliminary data.</text>
</comment>
<evidence type="ECO:0000313" key="4">
    <source>
        <dbReference type="Proteomes" id="UP000727907"/>
    </source>
</evidence>
<dbReference type="Pfam" id="PF13410">
    <property type="entry name" value="GST_C_2"/>
    <property type="match status" value="1"/>
</dbReference>
<protein>
    <submittedName>
        <fullName evidence="3">Maleylacetoacetate isomerase</fullName>
        <ecNumber evidence="3">5.2.1.2</ecNumber>
    </submittedName>
</protein>
<dbReference type="PROSITE" id="PS50405">
    <property type="entry name" value="GST_CTER"/>
    <property type="match status" value="1"/>
</dbReference>
<dbReference type="CDD" id="cd03191">
    <property type="entry name" value="GST_C_Zeta"/>
    <property type="match status" value="1"/>
</dbReference>
<gene>
    <name evidence="3" type="primary">maiA</name>
    <name evidence="3" type="ORF">KQ910_23135</name>
</gene>
<dbReference type="InterPro" id="IPR034330">
    <property type="entry name" value="GST_Zeta_C"/>
</dbReference>
<dbReference type="InterPro" id="IPR005955">
    <property type="entry name" value="GST_Zeta"/>
</dbReference>
<dbReference type="PANTHER" id="PTHR42673">
    <property type="entry name" value="MALEYLACETOACETATE ISOMERASE"/>
    <property type="match status" value="1"/>
</dbReference>
<evidence type="ECO:0000259" key="2">
    <source>
        <dbReference type="PROSITE" id="PS50405"/>
    </source>
</evidence>
<dbReference type="InterPro" id="IPR010987">
    <property type="entry name" value="Glutathione-S-Trfase_C-like"/>
</dbReference>
<dbReference type="Pfam" id="PF13409">
    <property type="entry name" value="GST_N_2"/>
    <property type="match status" value="1"/>
</dbReference>
<evidence type="ECO:0000313" key="3">
    <source>
        <dbReference type="EMBL" id="MBU8876688.1"/>
    </source>
</evidence>
<dbReference type="SFLD" id="SFLDG00358">
    <property type="entry name" value="Main_(cytGST)"/>
    <property type="match status" value="1"/>
</dbReference>
<dbReference type="Proteomes" id="UP000727907">
    <property type="component" value="Unassembled WGS sequence"/>
</dbReference>
<name>A0ABS6IQR7_9HYPH</name>
<dbReference type="NCBIfam" id="TIGR01262">
    <property type="entry name" value="maiA"/>
    <property type="match status" value="1"/>
</dbReference>